<dbReference type="GO" id="GO:0051607">
    <property type="term" value="P:defense response to virus"/>
    <property type="evidence" value="ECO:0007669"/>
    <property type="project" value="UniProtKB-KW"/>
</dbReference>
<protein>
    <recommendedName>
        <fullName evidence="3">Cas10/Cmr2 second palm domain-containing protein</fullName>
    </recommendedName>
</protein>
<dbReference type="OrthoDB" id="442064at2"/>
<keyword evidence="5" id="KW-1185">Reference proteome</keyword>
<keyword evidence="1" id="KW-0547">Nucleotide-binding</keyword>
<dbReference type="GO" id="GO:0000166">
    <property type="term" value="F:nucleotide binding"/>
    <property type="evidence" value="ECO:0007669"/>
    <property type="project" value="UniProtKB-KW"/>
</dbReference>
<dbReference type="STRING" id="635013.TherJR_2479"/>
<dbReference type="Proteomes" id="UP000002377">
    <property type="component" value="Chromosome"/>
</dbReference>
<dbReference type="Pfam" id="PF22335">
    <property type="entry name" value="Cas10-Cmr2_palm2"/>
    <property type="match status" value="1"/>
</dbReference>
<dbReference type="KEGG" id="tjr:TherJR_2479"/>
<dbReference type="RefSeq" id="WP_013121315.1">
    <property type="nucleotide sequence ID" value="NC_014152.1"/>
</dbReference>
<gene>
    <name evidence="4" type="ordered locus">TherJR_2479</name>
</gene>
<organism evidence="4 5">
    <name type="scientific">Thermincola potens (strain JR)</name>
    <dbReference type="NCBI Taxonomy" id="635013"/>
    <lineage>
        <taxon>Bacteria</taxon>
        <taxon>Bacillati</taxon>
        <taxon>Bacillota</taxon>
        <taxon>Clostridia</taxon>
        <taxon>Eubacteriales</taxon>
        <taxon>Thermincolaceae</taxon>
        <taxon>Thermincola</taxon>
    </lineage>
</organism>
<dbReference type="AlphaFoldDB" id="D5XAW3"/>
<dbReference type="Gene3D" id="3.30.70.270">
    <property type="match status" value="1"/>
</dbReference>
<dbReference type="InterPro" id="IPR054767">
    <property type="entry name" value="Cas10-Cmr2_palm2"/>
</dbReference>
<dbReference type="HOGENOM" id="CLU_497585_0_0_9"/>
<keyword evidence="2" id="KW-0051">Antiviral defense</keyword>
<reference evidence="4 5" key="1">
    <citation type="submission" date="2010-05" db="EMBL/GenBank/DDBJ databases">
        <title>Complete sequence of Thermincola sp. JR.</title>
        <authorList>
            <consortium name="US DOE Joint Genome Institute"/>
            <person name="Lucas S."/>
            <person name="Copeland A."/>
            <person name="Lapidus A."/>
            <person name="Cheng J.-F."/>
            <person name="Bruce D."/>
            <person name="Goodwin L."/>
            <person name="Pitluck S."/>
            <person name="Chertkov O."/>
            <person name="Detter J.C."/>
            <person name="Han C."/>
            <person name="Tapia R."/>
            <person name="Land M."/>
            <person name="Hauser L."/>
            <person name="Kyrpides N."/>
            <person name="Mikhailova N."/>
            <person name="Hazen T.C."/>
            <person name="Woyke T."/>
        </authorList>
    </citation>
    <scope>NUCLEOTIDE SEQUENCE [LARGE SCALE GENOMIC DNA]</scope>
    <source>
        <strain evidence="4 5">JR</strain>
    </source>
</reference>
<evidence type="ECO:0000259" key="3">
    <source>
        <dbReference type="Pfam" id="PF22335"/>
    </source>
</evidence>
<dbReference type="InterPro" id="IPR043128">
    <property type="entry name" value="Rev_trsase/Diguanyl_cyclase"/>
</dbReference>
<dbReference type="EMBL" id="CP002028">
    <property type="protein sequence ID" value="ADG83317.1"/>
    <property type="molecule type" value="Genomic_DNA"/>
</dbReference>
<name>D5XAW3_THEPJ</name>
<evidence type="ECO:0000313" key="4">
    <source>
        <dbReference type="EMBL" id="ADG83317.1"/>
    </source>
</evidence>
<proteinExistence type="predicted"/>
<evidence type="ECO:0000256" key="2">
    <source>
        <dbReference type="ARBA" id="ARBA00023118"/>
    </source>
</evidence>
<feature type="domain" description="Cas10/Cmr2 second palm" evidence="3">
    <location>
        <begin position="210"/>
        <end position="352"/>
    </location>
</feature>
<evidence type="ECO:0000313" key="5">
    <source>
        <dbReference type="Proteomes" id="UP000002377"/>
    </source>
</evidence>
<sequence>MGRYLLAAEVDKIQDFIFRSSRLREVVGGSQLLSRFCKEVPRYLLPHYGGNPDADIITSDGGSFRILFNDAGQAQDFGNRLAEVYRFATGGTLTVAKPVEVGSAFSQASTKADEELRRAKRWREGWQAQEQLPFMAICASCGMGLAVEYRKYYDNENYQYVCAACLHKSAEKKDDSFLAEFQDEILGDTGLARFDWPSLEDVARYDRRRYVAYLLADGNSMGEIFNQCLRPEQMTGLSKRLGQAMRRALAKPTQKIMAKNQLADCHPFYPVLPLILGGDDLFALIPAPWALDFALNFCQEYEFEMKALAKELELNHGEPTISVAVIICKYNHNYKLAYAAGEARMKEAKKLSKQKPFRSAINFEVIQGGRLVSTPVNNLIRTTLRPYLATGEEKDRGLSVQWLIDHRWDLRNVNKKRLSEIKGILDKLPREVSWNDEAIKLWNDKLWHLVERIERREPEQGQVLRQALILQEGKKETKFDNLTGYWYEVQRSFDEERWYGHSLPDLLKAWDYSLSLDRASKEYEEV</sequence>
<dbReference type="eggNOG" id="COG1353">
    <property type="taxonomic scope" value="Bacteria"/>
</dbReference>
<evidence type="ECO:0000256" key="1">
    <source>
        <dbReference type="ARBA" id="ARBA00022741"/>
    </source>
</evidence>
<accession>D5XAW3</accession>